<feature type="non-terminal residue" evidence="9">
    <location>
        <position position="1"/>
    </location>
</feature>
<feature type="transmembrane region" description="Helical" evidence="8">
    <location>
        <begin position="301"/>
        <end position="322"/>
    </location>
</feature>
<organism evidence="9 10">
    <name type="scientific">Linum tenue</name>
    <dbReference type="NCBI Taxonomy" id="586396"/>
    <lineage>
        <taxon>Eukaryota</taxon>
        <taxon>Viridiplantae</taxon>
        <taxon>Streptophyta</taxon>
        <taxon>Embryophyta</taxon>
        <taxon>Tracheophyta</taxon>
        <taxon>Spermatophyta</taxon>
        <taxon>Magnoliopsida</taxon>
        <taxon>eudicotyledons</taxon>
        <taxon>Gunneridae</taxon>
        <taxon>Pentapetalae</taxon>
        <taxon>rosids</taxon>
        <taxon>fabids</taxon>
        <taxon>Malpighiales</taxon>
        <taxon>Linaceae</taxon>
        <taxon>Linum</taxon>
    </lineage>
</organism>
<dbReference type="GO" id="GO:0055085">
    <property type="term" value="P:transmembrane transport"/>
    <property type="evidence" value="ECO:0007669"/>
    <property type="project" value="InterPro"/>
</dbReference>
<dbReference type="AlphaFoldDB" id="A0AAV0RGL2"/>
<proteinExistence type="inferred from homology"/>
<evidence type="ECO:0000256" key="4">
    <source>
        <dbReference type="ARBA" id="ARBA00022737"/>
    </source>
</evidence>
<evidence type="ECO:0008006" key="11">
    <source>
        <dbReference type="Google" id="ProtNLM"/>
    </source>
</evidence>
<dbReference type="SUPFAM" id="SSF103506">
    <property type="entry name" value="Mitochondrial carrier"/>
    <property type="match status" value="1"/>
</dbReference>
<keyword evidence="10" id="KW-1185">Reference proteome</keyword>
<feature type="transmembrane region" description="Helical" evidence="8">
    <location>
        <begin position="412"/>
        <end position="433"/>
    </location>
</feature>
<comment type="subcellular location">
    <subcellularLocation>
        <location evidence="1">Membrane</location>
        <topology evidence="1">Multi-pass membrane protein</topology>
    </subcellularLocation>
</comment>
<dbReference type="Proteomes" id="UP001154282">
    <property type="component" value="Unassembled WGS sequence"/>
</dbReference>
<keyword evidence="4" id="KW-0677">Repeat</keyword>
<evidence type="ECO:0000313" key="9">
    <source>
        <dbReference type="EMBL" id="CAI0555637.1"/>
    </source>
</evidence>
<dbReference type="InterPro" id="IPR002067">
    <property type="entry name" value="MCP"/>
</dbReference>
<keyword evidence="3 6" id="KW-0812">Transmembrane</keyword>
<sequence length="443" mass="49520">TFFSFSAPFFPHPIPNQSSTRRKLGRFQIHLPRPKLQGSLTSSASDMPRGPGIVVEEDLCLLEFVQLLLDHYEQERFLEQIRNQTPWNWKFIDFERRQRRLLRGHTECGSCIGKEEATVTIRFFLGCRIFLEEQAFFGGINFDPLLTNLFLFPVAGVVAIALSETCTAPLNRITILSQLGMLGEEEVVKDGIRRRRRTSMSEQAAQIVEQEGGRYAALWRGNLVSIAHRLSFYSINIFAYLGFRALLMWSSVAMKPASLALVSGGLTAFTATSVSHPLDTLTTRIIALQPSKSKRQERSRYAGLSASLLRIVPSMAITFTVYEGLSFALSRLRPNGSLSMTAIVGGTIAGLAASAATYPIDLVQKRMQSEDGGREREGRRRRGVWQMFGQIIEEEGVEGMYKGIRPHCFKTVLGLATALVTYEIVKVASYIALRKPLLSLAMK</sequence>
<gene>
    <name evidence="9" type="ORF">LITE_LOCUS47682</name>
</gene>
<dbReference type="PROSITE" id="PS50920">
    <property type="entry name" value="SOLCAR"/>
    <property type="match status" value="2"/>
</dbReference>
<feature type="transmembrane region" description="Helical" evidence="8">
    <location>
        <begin position="342"/>
        <end position="360"/>
    </location>
</feature>
<name>A0AAV0RGL2_9ROSI</name>
<evidence type="ECO:0000256" key="6">
    <source>
        <dbReference type="PROSITE-ProRule" id="PRU00282"/>
    </source>
</evidence>
<evidence type="ECO:0000313" key="10">
    <source>
        <dbReference type="Proteomes" id="UP001154282"/>
    </source>
</evidence>
<evidence type="ECO:0000256" key="2">
    <source>
        <dbReference type="ARBA" id="ARBA00022448"/>
    </source>
</evidence>
<keyword evidence="8" id="KW-1133">Transmembrane helix</keyword>
<dbReference type="GO" id="GO:0016020">
    <property type="term" value="C:membrane"/>
    <property type="evidence" value="ECO:0007669"/>
    <property type="project" value="UniProtKB-SubCell"/>
</dbReference>
<comment type="similarity">
    <text evidence="7">Belongs to the mitochondrial carrier (TC 2.A.29) family.</text>
</comment>
<evidence type="ECO:0000256" key="5">
    <source>
        <dbReference type="ARBA" id="ARBA00023136"/>
    </source>
</evidence>
<dbReference type="InterPro" id="IPR023395">
    <property type="entry name" value="MCP_dom_sf"/>
</dbReference>
<dbReference type="Pfam" id="PF00153">
    <property type="entry name" value="Mito_carr"/>
    <property type="match status" value="3"/>
</dbReference>
<feature type="repeat" description="Solcar" evidence="6">
    <location>
        <begin position="337"/>
        <end position="428"/>
    </location>
</feature>
<feature type="repeat" description="Solcar" evidence="6">
    <location>
        <begin position="255"/>
        <end position="328"/>
    </location>
</feature>
<evidence type="ECO:0000256" key="7">
    <source>
        <dbReference type="RuleBase" id="RU000488"/>
    </source>
</evidence>
<reference evidence="9" key="1">
    <citation type="submission" date="2022-08" db="EMBL/GenBank/DDBJ databases">
        <authorList>
            <person name="Gutierrez-Valencia J."/>
        </authorList>
    </citation>
    <scope>NUCLEOTIDE SEQUENCE</scope>
</reference>
<evidence type="ECO:0000256" key="3">
    <source>
        <dbReference type="ARBA" id="ARBA00022692"/>
    </source>
</evidence>
<dbReference type="Gene3D" id="1.50.40.10">
    <property type="entry name" value="Mitochondrial carrier domain"/>
    <property type="match status" value="1"/>
</dbReference>
<keyword evidence="2 7" id="KW-0813">Transport</keyword>
<evidence type="ECO:0000256" key="8">
    <source>
        <dbReference type="SAM" id="Phobius"/>
    </source>
</evidence>
<dbReference type="EMBL" id="CAMGYJ010000010">
    <property type="protein sequence ID" value="CAI0555637.1"/>
    <property type="molecule type" value="Genomic_DNA"/>
</dbReference>
<dbReference type="InterPro" id="IPR018108">
    <property type="entry name" value="MCP_transmembrane"/>
</dbReference>
<dbReference type="PRINTS" id="PR00926">
    <property type="entry name" value="MITOCARRIER"/>
</dbReference>
<feature type="transmembrane region" description="Helical" evidence="8">
    <location>
        <begin position="230"/>
        <end position="249"/>
    </location>
</feature>
<dbReference type="PANTHER" id="PTHR24089">
    <property type="entry name" value="SOLUTE CARRIER FAMILY 25"/>
    <property type="match status" value="1"/>
</dbReference>
<keyword evidence="5 6" id="KW-0472">Membrane</keyword>
<accession>A0AAV0RGL2</accession>
<protein>
    <recommendedName>
        <fullName evidence="11">Mitochondrial carrier protein</fullName>
    </recommendedName>
</protein>
<comment type="caution">
    <text evidence="9">The sequence shown here is derived from an EMBL/GenBank/DDBJ whole genome shotgun (WGS) entry which is preliminary data.</text>
</comment>
<evidence type="ECO:0000256" key="1">
    <source>
        <dbReference type="ARBA" id="ARBA00004141"/>
    </source>
</evidence>